<protein>
    <recommendedName>
        <fullName evidence="5">3-keto-disaccharide hydrolase domain-containing protein</fullName>
    </recommendedName>
</protein>
<dbReference type="EMBL" id="JACHIP010000036">
    <property type="protein sequence ID" value="MBB5061303.1"/>
    <property type="molecule type" value="Genomic_DNA"/>
</dbReference>
<evidence type="ECO:0008006" key="5">
    <source>
        <dbReference type="Google" id="ProtNLM"/>
    </source>
</evidence>
<dbReference type="Proteomes" id="UP000540989">
    <property type="component" value="Unassembled WGS sequence"/>
</dbReference>
<evidence type="ECO:0000256" key="1">
    <source>
        <dbReference type="SAM" id="MobiDB-lite"/>
    </source>
</evidence>
<reference evidence="3 4" key="1">
    <citation type="submission" date="2020-08" db="EMBL/GenBank/DDBJ databases">
        <title>Genomic Encyclopedia of Type Strains, Phase IV (KMG-V): Genome sequencing to study the core and pangenomes of soil and plant-associated prokaryotes.</title>
        <authorList>
            <person name="Whitman W."/>
        </authorList>
    </citation>
    <scope>NUCLEOTIDE SEQUENCE [LARGE SCALE GENOMIC DNA]</scope>
    <source>
        <strain evidence="3 4">M8UP14</strain>
    </source>
</reference>
<accession>A0A7W7ZKA0</accession>
<feature type="signal peptide" evidence="2">
    <location>
        <begin position="1"/>
        <end position="35"/>
    </location>
</feature>
<comment type="caution">
    <text evidence="3">The sequence shown here is derived from an EMBL/GenBank/DDBJ whole genome shotgun (WGS) entry which is preliminary data.</text>
</comment>
<name>A0A7W7ZKA0_9BACT</name>
<gene>
    <name evidence="3" type="ORF">HDF16_006039</name>
</gene>
<keyword evidence="4" id="KW-1185">Reference proteome</keyword>
<dbReference type="RefSeq" id="WP_184224127.1">
    <property type="nucleotide sequence ID" value="NZ_JACHIP010000036.1"/>
</dbReference>
<feature type="chain" id="PRO_5030909631" description="3-keto-disaccharide hydrolase domain-containing protein" evidence="2">
    <location>
        <begin position="36"/>
        <end position="305"/>
    </location>
</feature>
<evidence type="ECO:0000313" key="4">
    <source>
        <dbReference type="Proteomes" id="UP000540989"/>
    </source>
</evidence>
<organism evidence="3 4">
    <name type="scientific">Granulicella aggregans</name>
    <dbReference type="NCBI Taxonomy" id="474949"/>
    <lineage>
        <taxon>Bacteria</taxon>
        <taxon>Pseudomonadati</taxon>
        <taxon>Acidobacteriota</taxon>
        <taxon>Terriglobia</taxon>
        <taxon>Terriglobales</taxon>
        <taxon>Acidobacteriaceae</taxon>
        <taxon>Granulicella</taxon>
    </lineage>
</organism>
<proteinExistence type="predicted"/>
<evidence type="ECO:0000256" key="2">
    <source>
        <dbReference type="SAM" id="SignalP"/>
    </source>
</evidence>
<keyword evidence="2" id="KW-0732">Signal</keyword>
<sequence>MKPGMRRVIRFGGRWMKNNLLFSSLLLAVSSSLLAAQRLPISKPEDLAGRWETSDGHGGMVGMNVIVSTHIDGTPVSLIGHQQYLDSLDIGLYQRTGPDVEEFGFNFFATSPDGGALWDGQQLRVSARQRGDLPKVEVSLSWDETKKQWYGHYERGEFSRQVTLKRPENTAASSFAGTWFESKGLMNNCVHIAQQSDGGFTAWSDDISIPGRWRYANGIQPLPQSNEHYGEIGKAKLISPNVITVELRAYTAMCCSHPFQAAISSDGSKLVGNWPSGPNQAPRSVEWKRMPENSCRAAASASPAH</sequence>
<evidence type="ECO:0000313" key="3">
    <source>
        <dbReference type="EMBL" id="MBB5061303.1"/>
    </source>
</evidence>
<dbReference type="AlphaFoldDB" id="A0A7W7ZKA0"/>
<feature type="region of interest" description="Disordered" evidence="1">
    <location>
        <begin position="273"/>
        <end position="305"/>
    </location>
</feature>